<organism evidence="1 2">
    <name type="scientific">Jiulongibacter sediminis</name>
    <dbReference type="NCBI Taxonomy" id="1605367"/>
    <lineage>
        <taxon>Bacteria</taxon>
        <taxon>Pseudomonadati</taxon>
        <taxon>Bacteroidota</taxon>
        <taxon>Cytophagia</taxon>
        <taxon>Cytophagales</taxon>
        <taxon>Leadbetterellaceae</taxon>
        <taxon>Jiulongibacter</taxon>
    </lineage>
</organism>
<dbReference type="Proteomes" id="UP000050454">
    <property type="component" value="Unassembled WGS sequence"/>
</dbReference>
<protein>
    <recommendedName>
        <fullName evidence="3">MerR family transcriptional regulator</fullName>
    </recommendedName>
</protein>
<sequence length="96" mass="11500">MSTKNYIFLDDFCEYHSIKLSFINELGEHELLKITRQSSRPCIPEEQVPLLEQMVRLHRDLDINIPGIEVALNLINELENHKRRILELENRLKRFE</sequence>
<name>A0A0P7BN17_9BACT</name>
<keyword evidence="2" id="KW-1185">Reference proteome</keyword>
<dbReference type="Pfam" id="PF13591">
    <property type="entry name" value="MerR_2"/>
    <property type="match status" value="1"/>
</dbReference>
<dbReference type="Gene3D" id="1.10.1660.10">
    <property type="match status" value="1"/>
</dbReference>
<dbReference type="STRING" id="1605367.AFM12_08560"/>
<dbReference type="EMBL" id="LGTQ01000006">
    <property type="protein sequence ID" value="KPM48645.1"/>
    <property type="molecule type" value="Genomic_DNA"/>
</dbReference>
<evidence type="ECO:0000313" key="1">
    <source>
        <dbReference type="EMBL" id="KPM48645.1"/>
    </source>
</evidence>
<evidence type="ECO:0000313" key="2">
    <source>
        <dbReference type="Proteomes" id="UP000050454"/>
    </source>
</evidence>
<gene>
    <name evidence="1" type="ORF">AFM12_08560</name>
</gene>
<evidence type="ECO:0008006" key="3">
    <source>
        <dbReference type="Google" id="ProtNLM"/>
    </source>
</evidence>
<accession>A0A0P7BN17</accession>
<comment type="caution">
    <text evidence="1">The sequence shown here is derived from an EMBL/GenBank/DDBJ whole genome shotgun (WGS) entry which is preliminary data.</text>
</comment>
<proteinExistence type="predicted"/>
<dbReference type="AlphaFoldDB" id="A0A0P7BN17"/>
<dbReference type="RefSeq" id="WP_055146665.1">
    <property type="nucleotide sequence ID" value="NZ_JXSZ01000006.1"/>
</dbReference>
<dbReference type="OrthoDB" id="1494789at2"/>
<reference evidence="1 2" key="1">
    <citation type="submission" date="2015-07" db="EMBL/GenBank/DDBJ databases">
        <title>The draft genome sequence of Leadbetterella sp. JN14-9.</title>
        <authorList>
            <person name="Liu Y."/>
            <person name="Du J."/>
            <person name="Shao Z."/>
        </authorList>
    </citation>
    <scope>NUCLEOTIDE SEQUENCE [LARGE SCALE GENOMIC DNA]</scope>
    <source>
        <strain evidence="1 2">JN14-9</strain>
    </source>
</reference>